<dbReference type="PANTHER" id="PTHR43798:SF31">
    <property type="entry name" value="AB HYDROLASE SUPERFAMILY PROTEIN YCLE"/>
    <property type="match status" value="1"/>
</dbReference>
<protein>
    <submittedName>
        <fullName evidence="3">VALACYCLOVIR HYDROLASE</fullName>
    </submittedName>
</protein>
<dbReference type="PRINTS" id="PR00111">
    <property type="entry name" value="ABHYDROLASE"/>
</dbReference>
<dbReference type="InterPro" id="IPR000073">
    <property type="entry name" value="AB_hydrolase_1"/>
</dbReference>
<dbReference type="InterPro" id="IPR029058">
    <property type="entry name" value="AB_hydrolase_fold"/>
</dbReference>
<keyword evidence="1 3" id="KW-0378">Hydrolase</keyword>
<proteinExistence type="predicted"/>
<dbReference type="Pfam" id="PF00561">
    <property type="entry name" value="Abhydrolase_1"/>
    <property type="match status" value="1"/>
</dbReference>
<evidence type="ECO:0000259" key="2">
    <source>
        <dbReference type="Pfam" id="PF00561"/>
    </source>
</evidence>
<dbReference type="SUPFAM" id="SSF53474">
    <property type="entry name" value="alpha/beta-Hydrolases"/>
    <property type="match status" value="1"/>
</dbReference>
<evidence type="ECO:0000313" key="3">
    <source>
        <dbReference type="EMBL" id="CBJ93094.1"/>
    </source>
</evidence>
<dbReference type="AlphaFoldDB" id="A0A9P1NJK7"/>
<organism evidence="3">
    <name type="scientific">Vibrio nigripulchritudo</name>
    <dbReference type="NCBI Taxonomy" id="28173"/>
    <lineage>
        <taxon>Bacteria</taxon>
        <taxon>Pseudomonadati</taxon>
        <taxon>Pseudomonadota</taxon>
        <taxon>Gammaproteobacteria</taxon>
        <taxon>Vibrionales</taxon>
        <taxon>Vibrionaceae</taxon>
        <taxon>Vibrio</taxon>
    </lineage>
</organism>
<geneLocation type="plasmid" evidence="3">
    <name>VIBNI_pA</name>
</geneLocation>
<name>A0A9P1NJK7_9VIBR</name>
<dbReference type="PANTHER" id="PTHR43798">
    <property type="entry name" value="MONOACYLGLYCEROL LIPASE"/>
    <property type="match status" value="1"/>
</dbReference>
<gene>
    <name evidence="3" type="ORF">VIBNI_0048</name>
</gene>
<sequence length="272" mass="30649">MSIYNHFNKVHYHTWGNRSHQAIILIHGIDNNLCIWDEIADGLAKYFYVVAIDIRGNGNSPWNSSAHYTEEDVYTDIRHVINELLITSAVLVGHSLGGKLSLCFTARSPNIIEKLVLLDSSPVLSKSMQAVLLNYINEQPTSFSSIEDYVDYLTRTHAFSDRNKLEVFASTNVKLSDGRYEKKSDPAFALSMLSDDGFLLDSEVWRVMSELTCPVLIVRGKLSSITKYSEAERMLRSFRHASLIEVGNASHSIMLDQPKKVLDSILGFIMLS</sequence>
<dbReference type="EMBL" id="FP893246">
    <property type="protein sequence ID" value="CBJ93094.1"/>
    <property type="molecule type" value="Genomic_DNA"/>
</dbReference>
<dbReference type="GO" id="GO:0016020">
    <property type="term" value="C:membrane"/>
    <property type="evidence" value="ECO:0007669"/>
    <property type="project" value="TreeGrafter"/>
</dbReference>
<keyword evidence="3" id="KW-0614">Plasmid</keyword>
<dbReference type="GO" id="GO:0016787">
    <property type="term" value="F:hydrolase activity"/>
    <property type="evidence" value="ECO:0007669"/>
    <property type="project" value="UniProtKB-KW"/>
</dbReference>
<feature type="domain" description="AB hydrolase-1" evidence="2">
    <location>
        <begin position="22"/>
        <end position="257"/>
    </location>
</feature>
<evidence type="ECO:0000256" key="1">
    <source>
        <dbReference type="ARBA" id="ARBA00022801"/>
    </source>
</evidence>
<dbReference type="Gene3D" id="3.40.50.1820">
    <property type="entry name" value="alpha/beta hydrolase"/>
    <property type="match status" value="1"/>
</dbReference>
<accession>A0A9P1NJK7</accession>
<dbReference type="InterPro" id="IPR050266">
    <property type="entry name" value="AB_hydrolase_sf"/>
</dbReference>
<dbReference type="RefSeq" id="WP_013610235.1">
    <property type="nucleotide sequence ID" value="NC_015156.1"/>
</dbReference>
<reference evidence="3" key="1">
    <citation type="submission" date="2010-02" db="EMBL/GenBank/DDBJ databases">
        <authorList>
            <person name="Genoscope - CEA"/>
        </authorList>
    </citation>
    <scope>NUCLEOTIDE SEQUENCE</scope>
    <source>
        <plasmid evidence="3">VIBNI_pA</plasmid>
    </source>
</reference>